<dbReference type="AlphaFoldDB" id="A0A168BWU7"/>
<dbReference type="GeneID" id="30018914"/>
<feature type="region of interest" description="Disordered" evidence="1">
    <location>
        <begin position="1"/>
        <end position="38"/>
    </location>
</feature>
<dbReference type="OrthoDB" id="3518533at2759"/>
<keyword evidence="4" id="KW-1185">Reference proteome</keyword>
<dbReference type="RefSeq" id="XP_018706935.1">
    <property type="nucleotide sequence ID" value="XM_018846228.1"/>
</dbReference>
<evidence type="ECO:0000313" key="4">
    <source>
        <dbReference type="Proteomes" id="UP000076744"/>
    </source>
</evidence>
<proteinExistence type="predicted"/>
<organism evidence="3 4">
    <name type="scientific">Cordyceps fumosorosea (strain ARSEF 2679)</name>
    <name type="common">Isaria fumosorosea</name>
    <dbReference type="NCBI Taxonomy" id="1081104"/>
    <lineage>
        <taxon>Eukaryota</taxon>
        <taxon>Fungi</taxon>
        <taxon>Dikarya</taxon>
        <taxon>Ascomycota</taxon>
        <taxon>Pezizomycotina</taxon>
        <taxon>Sordariomycetes</taxon>
        <taxon>Hypocreomycetidae</taxon>
        <taxon>Hypocreales</taxon>
        <taxon>Cordycipitaceae</taxon>
        <taxon>Cordyceps</taxon>
    </lineage>
</organism>
<dbReference type="Pfam" id="PF25484">
    <property type="entry name" value="DUF7907"/>
    <property type="match status" value="1"/>
</dbReference>
<dbReference type="InterPro" id="IPR057229">
    <property type="entry name" value="DUF7907"/>
</dbReference>
<sequence length="184" mass="20104">MLSTATASRIARRQLPSPRHRQGLHPHGQRHRPRLEPRPLLPMHQTFLTVLHRDPSRNYIGVAHNSGHPATFFINGTDAEAARGDTRMLAEVGEPGIPFSTQFTPVNGHFVNQVGELNAGPSGERVTVTSADPASSVSLSSPGLCVQEVDGEQHPVLHIFYVGNDHERIPKECVPVNLIPQCAE</sequence>
<evidence type="ECO:0000313" key="3">
    <source>
        <dbReference type="EMBL" id="OAA70648.1"/>
    </source>
</evidence>
<dbReference type="STRING" id="1081104.A0A168BWU7"/>
<dbReference type="EMBL" id="AZHB01000004">
    <property type="protein sequence ID" value="OAA70648.1"/>
    <property type="molecule type" value="Genomic_DNA"/>
</dbReference>
<name>A0A168BWU7_CORFA</name>
<gene>
    <name evidence="3" type="ORF">ISF_02622</name>
</gene>
<feature type="domain" description="DUF7907" evidence="2">
    <location>
        <begin position="44"/>
        <end position="182"/>
    </location>
</feature>
<accession>A0A168BWU7</accession>
<dbReference type="Proteomes" id="UP000076744">
    <property type="component" value="Unassembled WGS sequence"/>
</dbReference>
<feature type="compositionally biased region" description="Basic residues" evidence="1">
    <location>
        <begin position="18"/>
        <end position="33"/>
    </location>
</feature>
<evidence type="ECO:0000256" key="1">
    <source>
        <dbReference type="SAM" id="MobiDB-lite"/>
    </source>
</evidence>
<comment type="caution">
    <text evidence="3">The sequence shown here is derived from an EMBL/GenBank/DDBJ whole genome shotgun (WGS) entry which is preliminary data.</text>
</comment>
<evidence type="ECO:0000259" key="2">
    <source>
        <dbReference type="Pfam" id="PF25484"/>
    </source>
</evidence>
<protein>
    <recommendedName>
        <fullName evidence="2">DUF7907 domain-containing protein</fullName>
    </recommendedName>
</protein>
<reference evidence="3 4" key="1">
    <citation type="journal article" date="2016" name="Genome Biol. Evol.">
        <title>Divergent and convergent evolution of fungal pathogenicity.</title>
        <authorList>
            <person name="Shang Y."/>
            <person name="Xiao G."/>
            <person name="Zheng P."/>
            <person name="Cen K."/>
            <person name="Zhan S."/>
            <person name="Wang C."/>
        </authorList>
    </citation>
    <scope>NUCLEOTIDE SEQUENCE [LARGE SCALE GENOMIC DNA]</scope>
    <source>
        <strain evidence="3 4">ARSEF 2679</strain>
    </source>
</reference>